<dbReference type="Proteomes" id="UP000319576">
    <property type="component" value="Chromosome"/>
</dbReference>
<keyword evidence="1" id="KW-0223">Dioxygenase</keyword>
<dbReference type="AlphaFoldDB" id="A0A517XLV2"/>
<dbReference type="RefSeq" id="WP_145233814.1">
    <property type="nucleotide sequence ID" value="NZ_CP036273.1"/>
</dbReference>
<dbReference type="KEGG" id="uli:ETAA1_03750"/>
<dbReference type="Pfam" id="PF05721">
    <property type="entry name" value="PhyH"/>
    <property type="match status" value="1"/>
</dbReference>
<dbReference type="GO" id="GO:0016706">
    <property type="term" value="F:2-oxoglutarate-dependent dioxygenase activity"/>
    <property type="evidence" value="ECO:0007669"/>
    <property type="project" value="UniProtKB-ARBA"/>
</dbReference>
<dbReference type="OrthoDB" id="7061321at2"/>
<name>A0A517XLV2_9BACT</name>
<keyword evidence="2" id="KW-1185">Reference proteome</keyword>
<dbReference type="InterPro" id="IPR008775">
    <property type="entry name" value="Phytyl_CoA_dOase-like"/>
</dbReference>
<reference evidence="1 2" key="1">
    <citation type="submission" date="2019-02" db="EMBL/GenBank/DDBJ databases">
        <title>Deep-cultivation of Planctomycetes and their phenomic and genomic characterization uncovers novel biology.</title>
        <authorList>
            <person name="Wiegand S."/>
            <person name="Jogler M."/>
            <person name="Boedeker C."/>
            <person name="Pinto D."/>
            <person name="Vollmers J."/>
            <person name="Rivas-Marin E."/>
            <person name="Kohn T."/>
            <person name="Peeters S.H."/>
            <person name="Heuer A."/>
            <person name="Rast P."/>
            <person name="Oberbeckmann S."/>
            <person name="Bunk B."/>
            <person name="Jeske O."/>
            <person name="Meyerdierks A."/>
            <person name="Storesund J.E."/>
            <person name="Kallscheuer N."/>
            <person name="Luecker S."/>
            <person name="Lage O.M."/>
            <person name="Pohl T."/>
            <person name="Merkel B.J."/>
            <person name="Hornburger P."/>
            <person name="Mueller R.-W."/>
            <person name="Bruemmer F."/>
            <person name="Labrenz M."/>
            <person name="Spormann A.M."/>
            <person name="Op den Camp H."/>
            <person name="Overmann J."/>
            <person name="Amann R."/>
            <person name="Jetten M.S.M."/>
            <person name="Mascher T."/>
            <person name="Medema M.H."/>
            <person name="Devos D.P."/>
            <person name="Kaster A.-K."/>
            <person name="Ovreas L."/>
            <person name="Rohde M."/>
            <person name="Galperin M.Y."/>
            <person name="Jogler C."/>
        </authorList>
    </citation>
    <scope>NUCLEOTIDE SEQUENCE [LARGE SCALE GENOMIC DNA]</scope>
    <source>
        <strain evidence="1 2">ETA_A1</strain>
    </source>
</reference>
<proteinExistence type="predicted"/>
<dbReference type="EMBL" id="CP036273">
    <property type="protein sequence ID" value="QDU18487.1"/>
    <property type="molecule type" value="Genomic_DNA"/>
</dbReference>
<evidence type="ECO:0000313" key="2">
    <source>
        <dbReference type="Proteomes" id="UP000319576"/>
    </source>
</evidence>
<sequence length="252" mass="27839">MSFWTEVNDGRGYALDALTPAELAEVRGVITDQYLGHIRGAAPELAEQAAAVGIQNYHTLPIPFDHGSFWAKEKRVPPASAVPVFERLGFFRRIRAVLPSAAVYADDLMWRVVRPNAASDVGPVHADKWFWDAGNGSIAADQERLKVWIAVFTEPGKNGLTVKGHSHTSDRWKHHFEFKHGKMKPVLDESPEEIGMELLPLAPGELVMFHDALLHGGALNVGTTCRVSIEVTITYRADEGARRLSELRRAAA</sequence>
<dbReference type="Gene3D" id="2.60.120.620">
    <property type="entry name" value="q2cbj1_9rhob like domain"/>
    <property type="match status" value="1"/>
</dbReference>
<keyword evidence="1" id="KW-0560">Oxidoreductase</keyword>
<organism evidence="1 2">
    <name type="scientific">Urbifossiella limnaea</name>
    <dbReference type="NCBI Taxonomy" id="2528023"/>
    <lineage>
        <taxon>Bacteria</taxon>
        <taxon>Pseudomonadati</taxon>
        <taxon>Planctomycetota</taxon>
        <taxon>Planctomycetia</taxon>
        <taxon>Gemmatales</taxon>
        <taxon>Gemmataceae</taxon>
        <taxon>Urbifossiella</taxon>
    </lineage>
</organism>
<evidence type="ECO:0000313" key="1">
    <source>
        <dbReference type="EMBL" id="QDU18487.1"/>
    </source>
</evidence>
<protein>
    <submittedName>
        <fullName evidence="1">Phytanoyl-CoA dioxygenase (PhyH)</fullName>
    </submittedName>
</protein>
<gene>
    <name evidence="1" type="ORF">ETAA1_03750</name>
</gene>
<dbReference type="SUPFAM" id="SSF51197">
    <property type="entry name" value="Clavaminate synthase-like"/>
    <property type="match status" value="1"/>
</dbReference>
<accession>A0A517XLV2</accession>